<keyword evidence="1" id="KW-0812">Transmembrane</keyword>
<dbReference type="PATRIC" id="fig|1608994.3.peg.652"/>
<accession>A0A0J6ISP0</accession>
<name>A0A0J6ISP0_9PSED</name>
<dbReference type="Pfam" id="PF06744">
    <property type="entry name" value="IcmF_C"/>
    <property type="match status" value="1"/>
</dbReference>
<feature type="transmembrane region" description="Helical" evidence="1">
    <location>
        <begin position="48"/>
        <end position="69"/>
    </location>
</feature>
<evidence type="ECO:0000259" key="4">
    <source>
        <dbReference type="Pfam" id="PF14331"/>
    </source>
</evidence>
<comment type="caution">
    <text evidence="5">The sequence shown here is derived from an EMBL/GenBank/DDBJ whole genome shotgun (WGS) entry which is preliminary data.</text>
</comment>
<dbReference type="Pfam" id="PF14331">
    <property type="entry name" value="IcmF-related_N"/>
    <property type="match status" value="1"/>
</dbReference>
<dbReference type="PANTHER" id="PTHR36153:SF1">
    <property type="entry name" value="TYPE VI SECRETION SYSTEM COMPONENT TSSM1"/>
    <property type="match status" value="1"/>
</dbReference>
<dbReference type="EMBL" id="JYLF01000001">
    <property type="protein sequence ID" value="KMN15273.1"/>
    <property type="molecule type" value="Genomic_DNA"/>
</dbReference>
<dbReference type="Pfam" id="PF06761">
    <property type="entry name" value="IcmF-related"/>
    <property type="match status" value="1"/>
</dbReference>
<dbReference type="STRING" id="1608994.TU86_00415"/>
<dbReference type="InterPro" id="IPR009612">
    <property type="entry name" value="IcmF-rel"/>
</dbReference>
<reference evidence="5 6" key="1">
    <citation type="submission" date="2015-02" db="EMBL/GenBank/DDBJ databases">
        <title>Pseudomonas helleri sp. nov. and Pseudomonas weihenstephanensis sp. nov., isolated from raw cows milk.</title>
        <authorList>
            <person name="von Neubeck M."/>
            <person name="Huptas C."/>
            <person name="Wenning M."/>
            <person name="Scherer S."/>
        </authorList>
    </citation>
    <scope>NUCLEOTIDE SEQUENCE [LARGE SCALE GENOMIC DNA]</scope>
    <source>
        <strain evidence="5 6">DSM 29166</strain>
    </source>
</reference>
<dbReference type="InterPro" id="IPR053156">
    <property type="entry name" value="T6SS_TssM-like"/>
</dbReference>
<dbReference type="NCBIfam" id="TIGR03348">
    <property type="entry name" value="VI_IcmF"/>
    <property type="match status" value="1"/>
</dbReference>
<keyword evidence="1" id="KW-1133">Transmembrane helix</keyword>
<feature type="domain" description="Type VI secretion system IcmF C-terminal" evidence="2">
    <location>
        <begin position="1045"/>
        <end position="1149"/>
    </location>
</feature>
<keyword evidence="1" id="KW-0472">Membrane</keyword>
<evidence type="ECO:0000259" key="2">
    <source>
        <dbReference type="Pfam" id="PF06744"/>
    </source>
</evidence>
<dbReference type="PANTHER" id="PTHR36153">
    <property type="entry name" value="INNER MEMBRANE PROTEIN-RELATED"/>
    <property type="match status" value="1"/>
</dbReference>
<evidence type="ECO:0000259" key="3">
    <source>
        <dbReference type="Pfam" id="PF06761"/>
    </source>
</evidence>
<dbReference type="SUPFAM" id="SSF52540">
    <property type="entry name" value="P-loop containing nucleoside triphosphate hydrolases"/>
    <property type="match status" value="1"/>
</dbReference>
<gene>
    <name evidence="5" type="ORF">TU86_00415</name>
</gene>
<evidence type="ECO:0000256" key="1">
    <source>
        <dbReference type="SAM" id="Phobius"/>
    </source>
</evidence>
<dbReference type="InterPro" id="IPR017731">
    <property type="entry name" value="TssM1-like"/>
</dbReference>
<protein>
    <submittedName>
        <fullName evidence="5">Type VI secretion protein VasK</fullName>
    </submittedName>
</protein>
<dbReference type="CDD" id="cd00882">
    <property type="entry name" value="Ras_like_GTPase"/>
    <property type="match status" value="1"/>
</dbReference>
<sequence>MKSFLKASMALLRQTWLWTLILVLGFALLVWWVGPLLAVDDYKFWADPIARLLSISALLLIWGLAMVYVSWRTGVRKKVLADSDAGKAHERQEQEIEASRKNLRKRFKAALHILKNTSIYKGRSERWRDELPWYVLLGPQGAGKTSLLDFSGLEFPLNKLDRTLTRDLRGTSDCEWYFSEHGVLIDTAGRFLTQGNERLDASGWNTLLGLLRKRRRERPLNGVLVTVPVDLLSQGDQPALSQLSDQIRARLQDIHRVLRIELPVYLVLSKTDSVPGFDAFFEQLTRDERAQVFGASFDNNQDATALLRAELEALLVRLNSQIITRMHQERDPQRRGLILDFPHQLSQIAAQLCVFSDMTFTGNRYPRASPLRGVYLTSAPHVMASPPTQNPEAHSVETAQKPQSPFLHTGRAYFINHLLSRVIFPQAQLAGLDKREQRRIHWGQRFQYLLAMAVLGGLGGLWASSFSSNHERLEQLRHLAQQGVQQRAQLSPRDDAQAALQTLGTYYAATQVFPSMTQVALYERSGLYQGAAVKRALTQAYQNELHTQLLPRVMQQLEQQIRANLNNRERLLNSLGAYLMLDAVEQRDNAWLKAWVARDWSLRYPGLTEVQNGLNQHFERLLGTAFKAPLDEGLIAQARQVLRSESLATVVYRTLREQAHSLAPYSLSQHLGPQGHLFSGADYSIPGFYTQQGYQQFFSIQGVSLVRDILRDNWVLGEGSSNSAMDMRKLMVALEQLYFRDYADHWAEAVGRLALQPMSDAREGAEQMAGLTSANSPLLQLLVAVRENTRLISIADELPSVTTTVGTQGGTLTAVAGAVVAKGTEVLASTVPDTSKKDLQRQFEPLHRLLDDKDAPTASLTPLLVGLTDVQLQMAVLARASAPDQAAYEMARLRISGQRDALSHLRQAAQRLPRPLNGWFNTLTEDTWGLVLNDSYQFLNKRYQHELYRFYARALKQRYPFDAHSSSDVALNDFREFFKAQGLADQFFDTWMKPFVSRDAGSYRLRSMDGKSLPMSRVYFEQMATAQVIRQGFFAQNPSEPQVQFTLEPYSLDTNVSRSQLRFGDQMIEYRHGPTVPMNFQWPTLADNGRTSLVLEKNVGRPIGIEKNTGPWSLFRVLDLMQIDYLSGRDVMLLKADVGGLRADYVLMSQRTPNPFDLQTLRSFRLPAQL</sequence>
<feature type="domain" description="IcmF-related" evidence="3">
    <location>
        <begin position="501"/>
        <end position="790"/>
    </location>
</feature>
<evidence type="ECO:0000313" key="6">
    <source>
        <dbReference type="Proteomes" id="UP000036325"/>
    </source>
</evidence>
<dbReference type="RefSeq" id="WP_048362348.1">
    <property type="nucleotide sequence ID" value="NZ_JYLF01000001.1"/>
</dbReference>
<organism evidence="5 6">
    <name type="scientific">Pseudomonas weihenstephanensis</name>
    <dbReference type="NCBI Taxonomy" id="1608994"/>
    <lineage>
        <taxon>Bacteria</taxon>
        <taxon>Pseudomonadati</taxon>
        <taxon>Pseudomonadota</taxon>
        <taxon>Gammaproteobacteria</taxon>
        <taxon>Pseudomonadales</taxon>
        <taxon>Pseudomonadaceae</taxon>
        <taxon>Pseudomonas</taxon>
    </lineage>
</organism>
<dbReference type="InterPro" id="IPR027417">
    <property type="entry name" value="P-loop_NTPase"/>
</dbReference>
<dbReference type="OrthoDB" id="9758229at2"/>
<proteinExistence type="predicted"/>
<dbReference type="AlphaFoldDB" id="A0A0J6ISP0"/>
<feature type="domain" description="Type VI secretion system component TssM1 N-terminal" evidence="4">
    <location>
        <begin position="200"/>
        <end position="450"/>
    </location>
</feature>
<dbReference type="InterPro" id="IPR010623">
    <property type="entry name" value="IcmF_C"/>
</dbReference>
<evidence type="ECO:0000313" key="5">
    <source>
        <dbReference type="EMBL" id="KMN15273.1"/>
    </source>
</evidence>
<dbReference type="InterPro" id="IPR025743">
    <property type="entry name" value="TssM1_N"/>
</dbReference>
<dbReference type="Proteomes" id="UP000036325">
    <property type="component" value="Unassembled WGS sequence"/>
</dbReference>